<dbReference type="InterPro" id="IPR043128">
    <property type="entry name" value="Rev_trsase/Diguanyl_cyclase"/>
</dbReference>
<dbReference type="PROSITE" id="PS50883">
    <property type="entry name" value="EAL"/>
    <property type="match status" value="1"/>
</dbReference>
<keyword evidence="2" id="KW-0812">Transmembrane</keyword>
<evidence type="ECO:0000313" key="7">
    <source>
        <dbReference type="Proteomes" id="UP000002588"/>
    </source>
</evidence>
<accession>A1K2X7</accession>
<dbReference type="Gene3D" id="3.20.20.450">
    <property type="entry name" value="EAL domain"/>
    <property type="match status" value="1"/>
</dbReference>
<feature type="domain" description="EAL" evidence="4">
    <location>
        <begin position="816"/>
        <end position="1069"/>
    </location>
</feature>
<name>A1K2X7_AZOSB</name>
<dbReference type="InterPro" id="IPR001610">
    <property type="entry name" value="PAC"/>
</dbReference>
<dbReference type="Pfam" id="PF00563">
    <property type="entry name" value="EAL"/>
    <property type="match status" value="1"/>
</dbReference>
<dbReference type="CDD" id="cd01949">
    <property type="entry name" value="GGDEF"/>
    <property type="match status" value="1"/>
</dbReference>
<dbReference type="InterPro" id="IPR035965">
    <property type="entry name" value="PAS-like_dom_sf"/>
</dbReference>
<dbReference type="SMART" id="SM00052">
    <property type="entry name" value="EAL"/>
    <property type="match status" value="1"/>
</dbReference>
<dbReference type="SUPFAM" id="SSF55073">
    <property type="entry name" value="Nucleotide cyclase"/>
    <property type="match status" value="1"/>
</dbReference>
<feature type="transmembrane region" description="Helical" evidence="2">
    <location>
        <begin position="318"/>
        <end position="345"/>
    </location>
</feature>
<dbReference type="InterPro" id="IPR000160">
    <property type="entry name" value="GGDEF_dom"/>
</dbReference>
<dbReference type="Pfam" id="PF13185">
    <property type="entry name" value="GAF_2"/>
    <property type="match status" value="1"/>
</dbReference>
<dbReference type="NCBIfam" id="TIGR00254">
    <property type="entry name" value="GGDEF"/>
    <property type="match status" value="1"/>
</dbReference>
<protein>
    <submittedName>
        <fullName evidence="6">GGDEF/EAL/PAS/PAC/GAF-domain containing protein</fullName>
    </submittedName>
</protein>
<keyword evidence="2" id="KW-1133">Transmembrane helix</keyword>
<dbReference type="Gene3D" id="3.30.450.40">
    <property type="match status" value="1"/>
</dbReference>
<proteinExistence type="predicted"/>
<reference evidence="6 7" key="1">
    <citation type="journal article" date="2006" name="Nat. Biotechnol.">
        <title>Complete genome of the mutualistic, N2-fixing grass endophyte Azoarcus sp. strain BH72.</title>
        <authorList>
            <person name="Krause A."/>
            <person name="Ramakumar A."/>
            <person name="Bartels D."/>
            <person name="Battistoni F."/>
            <person name="Bekel T."/>
            <person name="Boch J."/>
            <person name="Boehm M."/>
            <person name="Friedrich F."/>
            <person name="Hurek T."/>
            <person name="Krause L."/>
            <person name="Linke B."/>
            <person name="McHardy A.C."/>
            <person name="Sarkar A."/>
            <person name="Schneiker S."/>
            <person name="Syed A.A."/>
            <person name="Thauer R."/>
            <person name="Vorhoelter F.-J."/>
            <person name="Weidner S."/>
            <person name="Puehler A."/>
            <person name="Reinhold-Hurek B."/>
            <person name="Kaiser O."/>
            <person name="Goesmann A."/>
        </authorList>
    </citation>
    <scope>NUCLEOTIDE SEQUENCE [LARGE SCALE GENOMIC DNA]</scope>
    <source>
        <strain evidence="6 7">BH72</strain>
    </source>
</reference>
<dbReference type="SMART" id="SM00086">
    <property type="entry name" value="PAC"/>
    <property type="match status" value="1"/>
</dbReference>
<dbReference type="KEGG" id="azo:azo0565"/>
<dbReference type="STRING" id="62928.azo0565"/>
<dbReference type="InterPro" id="IPR000014">
    <property type="entry name" value="PAS"/>
</dbReference>
<dbReference type="SUPFAM" id="SSF55785">
    <property type="entry name" value="PYP-like sensor domain (PAS domain)"/>
    <property type="match status" value="1"/>
</dbReference>
<comment type="catalytic activity">
    <reaction evidence="1">
        <text>3',3'-c-di-GMP + H2O = 5'-phosphoguanylyl(3'-&gt;5')guanosine + H(+)</text>
        <dbReference type="Rhea" id="RHEA:24902"/>
        <dbReference type="ChEBI" id="CHEBI:15377"/>
        <dbReference type="ChEBI" id="CHEBI:15378"/>
        <dbReference type="ChEBI" id="CHEBI:58754"/>
        <dbReference type="ChEBI" id="CHEBI:58805"/>
        <dbReference type="EC" id="3.1.4.52"/>
    </reaction>
    <physiologicalReaction direction="left-to-right" evidence="1">
        <dbReference type="Rhea" id="RHEA:24903"/>
    </physiologicalReaction>
</comment>
<dbReference type="AlphaFoldDB" id="A1K2X7"/>
<dbReference type="GO" id="GO:0071732">
    <property type="term" value="P:cellular response to nitric oxide"/>
    <property type="evidence" value="ECO:0007669"/>
    <property type="project" value="UniProtKB-ARBA"/>
</dbReference>
<dbReference type="InterPro" id="IPR035919">
    <property type="entry name" value="EAL_sf"/>
</dbReference>
<dbReference type="HOGENOM" id="CLU_000445_70_46_4"/>
<dbReference type="PROSITE" id="PS50887">
    <property type="entry name" value="GGDEF"/>
    <property type="match status" value="1"/>
</dbReference>
<dbReference type="InterPro" id="IPR052155">
    <property type="entry name" value="Biofilm_reg_signaling"/>
</dbReference>
<dbReference type="Pfam" id="PF13426">
    <property type="entry name" value="PAS_9"/>
    <property type="match status" value="1"/>
</dbReference>
<dbReference type="Pfam" id="PF00990">
    <property type="entry name" value="GGDEF"/>
    <property type="match status" value="1"/>
</dbReference>
<dbReference type="eggNOG" id="COG5001">
    <property type="taxonomic scope" value="Bacteria"/>
</dbReference>
<feature type="domain" description="GGDEF" evidence="5">
    <location>
        <begin position="674"/>
        <end position="807"/>
    </location>
</feature>
<dbReference type="InterPro" id="IPR001633">
    <property type="entry name" value="EAL_dom"/>
</dbReference>
<dbReference type="RefSeq" id="WP_011764300.1">
    <property type="nucleotide sequence ID" value="NC_008702.1"/>
</dbReference>
<dbReference type="SUPFAM" id="SSF55781">
    <property type="entry name" value="GAF domain-like"/>
    <property type="match status" value="1"/>
</dbReference>
<keyword evidence="2" id="KW-0472">Membrane</keyword>
<dbReference type="SUPFAM" id="SSF141868">
    <property type="entry name" value="EAL domain-like"/>
    <property type="match status" value="1"/>
</dbReference>
<dbReference type="Pfam" id="PF17201">
    <property type="entry name" value="Cache_3-Cache_2"/>
    <property type="match status" value="1"/>
</dbReference>
<evidence type="ECO:0000259" key="5">
    <source>
        <dbReference type="PROSITE" id="PS50887"/>
    </source>
</evidence>
<dbReference type="InterPro" id="IPR029787">
    <property type="entry name" value="Nucleotide_cyclase"/>
</dbReference>
<evidence type="ECO:0000259" key="4">
    <source>
        <dbReference type="PROSITE" id="PS50883"/>
    </source>
</evidence>
<dbReference type="FunFam" id="3.30.70.270:FF:000001">
    <property type="entry name" value="Diguanylate cyclase domain protein"/>
    <property type="match status" value="1"/>
</dbReference>
<evidence type="ECO:0000256" key="2">
    <source>
        <dbReference type="SAM" id="Phobius"/>
    </source>
</evidence>
<dbReference type="FunFam" id="3.20.20.450:FF:000001">
    <property type="entry name" value="Cyclic di-GMP phosphodiesterase yahA"/>
    <property type="match status" value="1"/>
</dbReference>
<evidence type="ECO:0000259" key="3">
    <source>
        <dbReference type="PROSITE" id="PS50113"/>
    </source>
</evidence>
<dbReference type="GO" id="GO:0071111">
    <property type="term" value="F:cyclic-guanylate-specific phosphodiesterase activity"/>
    <property type="evidence" value="ECO:0007669"/>
    <property type="project" value="UniProtKB-EC"/>
</dbReference>
<dbReference type="Gene3D" id="3.30.450.20">
    <property type="entry name" value="PAS domain"/>
    <property type="match status" value="2"/>
</dbReference>
<gene>
    <name evidence="6" type="primary">morA</name>
    <name evidence="6" type="ordered locus">azo0565</name>
</gene>
<keyword evidence="7" id="KW-1185">Reference proteome</keyword>
<sequence length="1070" mass="114974">MARAVHEGLRTRLSAVVIVIVAAVILPFVLSAAAYLERQAQDEARAQLVAFGTLVRDLVATHHDSVESSVARVADAMALHFDGIYARRGTRLLWQGEAVEGAGAELARFGDDVAGTIAGIALRSDAGFRSVLSTSGATLPAGRVVPLPADAVSALEAGRRWRGTLELAGARYLLELIPARDAAGATVGMYFVGVDLVREFARLRGRLREFTIGDSGYVFVLDATPGPTYGRFIVHPEQEGGNPLQDSDNAGRSVIAEMLERGDGVIAYGWRNPARGEIVSRPKLAAFASYPALGWVIGASSYEDEFGRGALVMRRAMLATAAVMALTLIVALYCAIGAMVVAPMLRLQRTLRTLSRGNETLVHSASEDELVRRICEVLVQVGDFRLACIAFDMPGQAPRIVATHGGGDVFRAALARADASHLAPAVGAIAERRTVLVDDLGAVPAALRAAAEAAGCRALIAYPLCEGERVLGALTIGAARPGDLDQAGTALLKELAEDLAFGIATQRTAVARREAEVALRLRERAIESSSDGVLIFALGDDGPRIRDVNPAAERILGMARALLVDAPAPALTVFAPGALAELGVALVCGRETHLEVEGERADGSPFWCECALAPVRAAGDAHVVCVVKDVTERVLYLRELERQAKYDGLTGLPNRYLLDDRLEQAIVAARRHERLLGVAFIDLDHFKVVNDNVGHRQGDELLRQAASRLAAVLRDGDTAARQGGDEFVVLLPDLGDERDAFRILGRLQAALAEPFRLDDRSFFVTCSIGVSLYPRDGGDGDTLLKHADIAMYQAKAAGRNVVRFFTAEMNIQVRDRLQLEGALRSALENGELHLAFQPQVDGGSGQVIGAEALLRWQHPELGAVPPVRFIPLAEETGLIGPIGEWVLRAACRQARQWEQAGRRLRIAVNVSARQFRSPDLPARIAEILDETGLPPALLELELTESMLMGDAEQAEEMLHRLKQLGVSLALDDFGTGYSSFAYLQRFPIDTLKIDQSFVRSMVAGVRGEAIVVAIIALAHSLGMRVIAEGVETPLQQRQLFEFGCDELQGYLFGRPVPAAEFPHAGRGATV</sequence>
<organism evidence="6 7">
    <name type="scientific">Azoarcus sp. (strain BH72)</name>
    <dbReference type="NCBI Taxonomy" id="418699"/>
    <lineage>
        <taxon>Bacteria</taxon>
        <taxon>Pseudomonadati</taxon>
        <taxon>Pseudomonadota</taxon>
        <taxon>Betaproteobacteria</taxon>
        <taxon>Rhodocyclales</taxon>
        <taxon>Zoogloeaceae</taxon>
        <taxon>Azoarcus</taxon>
    </lineage>
</organism>
<dbReference type="Proteomes" id="UP000002588">
    <property type="component" value="Chromosome"/>
</dbReference>
<dbReference type="InterPro" id="IPR000700">
    <property type="entry name" value="PAS-assoc_C"/>
</dbReference>
<dbReference type="InterPro" id="IPR033462">
    <property type="entry name" value="Cache_3-Cache_2"/>
</dbReference>
<dbReference type="CDD" id="cd12912">
    <property type="entry name" value="PDC2_MCP_like"/>
    <property type="match status" value="1"/>
</dbReference>
<feature type="transmembrane region" description="Helical" evidence="2">
    <location>
        <begin position="12"/>
        <end position="36"/>
    </location>
</feature>
<evidence type="ECO:0000256" key="1">
    <source>
        <dbReference type="ARBA" id="ARBA00051114"/>
    </source>
</evidence>
<dbReference type="PROSITE" id="PS50113">
    <property type="entry name" value="PAC"/>
    <property type="match status" value="1"/>
</dbReference>
<dbReference type="CDD" id="cd01948">
    <property type="entry name" value="EAL"/>
    <property type="match status" value="1"/>
</dbReference>
<dbReference type="EMBL" id="AM406670">
    <property type="protein sequence ID" value="CAL93182.1"/>
    <property type="molecule type" value="Genomic_DNA"/>
</dbReference>
<dbReference type="NCBIfam" id="TIGR00229">
    <property type="entry name" value="sensory_box"/>
    <property type="match status" value="1"/>
</dbReference>
<dbReference type="PANTHER" id="PTHR44757:SF2">
    <property type="entry name" value="BIOFILM ARCHITECTURE MAINTENANCE PROTEIN MBAA"/>
    <property type="match status" value="1"/>
</dbReference>
<dbReference type="InterPro" id="IPR003018">
    <property type="entry name" value="GAF"/>
</dbReference>
<dbReference type="InterPro" id="IPR029016">
    <property type="entry name" value="GAF-like_dom_sf"/>
</dbReference>
<dbReference type="PANTHER" id="PTHR44757">
    <property type="entry name" value="DIGUANYLATE CYCLASE DGCP"/>
    <property type="match status" value="1"/>
</dbReference>
<dbReference type="Gene3D" id="3.30.70.270">
    <property type="match status" value="1"/>
</dbReference>
<dbReference type="SMART" id="SM00267">
    <property type="entry name" value="GGDEF"/>
    <property type="match status" value="1"/>
</dbReference>
<evidence type="ECO:0000313" key="6">
    <source>
        <dbReference type="EMBL" id="CAL93182.1"/>
    </source>
</evidence>
<dbReference type="CDD" id="cd00130">
    <property type="entry name" value="PAS"/>
    <property type="match status" value="1"/>
</dbReference>
<feature type="domain" description="PAC" evidence="3">
    <location>
        <begin position="592"/>
        <end position="642"/>
    </location>
</feature>